<proteinExistence type="predicted"/>
<feature type="signal peptide" evidence="2">
    <location>
        <begin position="1"/>
        <end position="16"/>
    </location>
</feature>
<accession>A0A7S0ZEH5</accession>
<reference evidence="3" key="1">
    <citation type="submission" date="2021-01" db="EMBL/GenBank/DDBJ databases">
        <authorList>
            <person name="Corre E."/>
            <person name="Pelletier E."/>
            <person name="Niang G."/>
            <person name="Scheremetjew M."/>
            <person name="Finn R."/>
            <person name="Kale V."/>
            <person name="Holt S."/>
            <person name="Cochrane G."/>
            <person name="Meng A."/>
            <person name="Brown T."/>
            <person name="Cohen L."/>
        </authorList>
    </citation>
    <scope>NUCLEOTIDE SEQUENCE</scope>
    <source>
        <strain evidence="3">CCMP3278</strain>
    </source>
</reference>
<feature type="compositionally biased region" description="Basic and acidic residues" evidence="1">
    <location>
        <begin position="63"/>
        <end position="77"/>
    </location>
</feature>
<organism evidence="3">
    <name type="scientific">Timspurckia oligopyrenoides</name>
    <dbReference type="NCBI Taxonomy" id="708627"/>
    <lineage>
        <taxon>Eukaryota</taxon>
        <taxon>Rhodophyta</taxon>
        <taxon>Bangiophyceae</taxon>
        <taxon>Porphyridiales</taxon>
        <taxon>Porphyridiaceae</taxon>
        <taxon>Timspurckia</taxon>
    </lineage>
</organism>
<evidence type="ECO:0000256" key="2">
    <source>
        <dbReference type="SAM" id="SignalP"/>
    </source>
</evidence>
<feature type="chain" id="PRO_5030688576" evidence="2">
    <location>
        <begin position="17"/>
        <end position="141"/>
    </location>
</feature>
<sequence length="141" mass="15898">MLCWSFLLVWNGTAMSSGVFDRRGISNRFNSKETMKIAAYSGIPRCSRCCSVRFVLGLSSDDSVNKDEKDETGKVPKDLWWGGEDSKAGEEWRAFADQIKSYDDLHAIHEQLQSADAKARREKALRALKDAGFNTEEPEND</sequence>
<keyword evidence="2" id="KW-0732">Signal</keyword>
<evidence type="ECO:0000313" key="3">
    <source>
        <dbReference type="EMBL" id="CAD8819299.1"/>
    </source>
</evidence>
<feature type="region of interest" description="Disordered" evidence="1">
    <location>
        <begin position="63"/>
        <end position="82"/>
    </location>
</feature>
<dbReference type="EMBL" id="HBFP01005194">
    <property type="protein sequence ID" value="CAD8819299.1"/>
    <property type="molecule type" value="Transcribed_RNA"/>
</dbReference>
<protein>
    <submittedName>
        <fullName evidence="3">Uncharacterized protein</fullName>
    </submittedName>
</protein>
<dbReference type="AlphaFoldDB" id="A0A7S0ZEH5"/>
<gene>
    <name evidence="3" type="ORF">TOLI1172_LOCUS3688</name>
</gene>
<name>A0A7S0ZEH5_9RHOD</name>
<evidence type="ECO:0000256" key="1">
    <source>
        <dbReference type="SAM" id="MobiDB-lite"/>
    </source>
</evidence>